<dbReference type="Gene3D" id="2.40.50.90">
    <property type="match status" value="1"/>
</dbReference>
<dbReference type="InterPro" id="IPR035437">
    <property type="entry name" value="SNase_OB-fold_sf"/>
</dbReference>
<dbReference type="GO" id="GO:0016787">
    <property type="term" value="F:hydrolase activity"/>
    <property type="evidence" value="ECO:0007669"/>
    <property type="project" value="UniProtKB-KW"/>
</dbReference>
<organism evidence="7 8">
    <name type="scientific">Melghirimyces algeriensis</name>
    <dbReference type="NCBI Taxonomy" id="910412"/>
    <lineage>
        <taxon>Bacteria</taxon>
        <taxon>Bacillati</taxon>
        <taxon>Bacillota</taxon>
        <taxon>Bacilli</taxon>
        <taxon>Bacillales</taxon>
        <taxon>Thermoactinomycetaceae</taxon>
        <taxon>Melghirimyces</taxon>
    </lineage>
</organism>
<dbReference type="GO" id="GO:0003676">
    <property type="term" value="F:nucleic acid binding"/>
    <property type="evidence" value="ECO:0007669"/>
    <property type="project" value="InterPro"/>
</dbReference>
<protein>
    <submittedName>
        <fullName evidence="7">Endonuclease YncB, thermonuclease family</fullName>
    </submittedName>
</protein>
<evidence type="ECO:0000256" key="5">
    <source>
        <dbReference type="SAM" id="SignalP"/>
    </source>
</evidence>
<dbReference type="AlphaFoldDB" id="A0A521AD12"/>
<evidence type="ECO:0000256" key="2">
    <source>
        <dbReference type="ARBA" id="ARBA00022759"/>
    </source>
</evidence>
<evidence type="ECO:0000256" key="4">
    <source>
        <dbReference type="SAM" id="MobiDB-lite"/>
    </source>
</evidence>
<proteinExistence type="predicted"/>
<dbReference type="PROSITE" id="PS51257">
    <property type="entry name" value="PROKAR_LIPOPROTEIN"/>
    <property type="match status" value="1"/>
</dbReference>
<dbReference type="PANTHER" id="PTHR12302:SF3">
    <property type="entry name" value="SERINE_THREONINE-PROTEIN KINASE 31"/>
    <property type="match status" value="1"/>
</dbReference>
<sequence>MRRVGVLSLVLACLSLVGCTDLSPSPDSSEKSPADEDRKHRYSSQIDRVVDGDTVHLKEPVLGSTKVRMLSMDAPEVNYQGKSQGKYGVEATDYLKKRLPEGTDVQVVLGQEKKDDYGRLLAYLEVENQDINEEMVRQGYAVPYFIYPNVDRFQAFREALQQARKEGRGIWNPDGPLEEMPFEFRLRVGNREPNKYVGNFETKEYVEPVDYPDIPLEQRIFFWNAEDAEEAGYKKKP</sequence>
<dbReference type="OrthoDB" id="9775118at2"/>
<keyword evidence="5" id="KW-0732">Signal</keyword>
<feature type="compositionally biased region" description="Basic and acidic residues" evidence="4">
    <location>
        <begin position="28"/>
        <end position="39"/>
    </location>
</feature>
<keyword evidence="8" id="KW-1185">Reference proteome</keyword>
<evidence type="ECO:0000313" key="8">
    <source>
        <dbReference type="Proteomes" id="UP000315636"/>
    </source>
</evidence>
<keyword evidence="3" id="KW-0378">Hydrolase</keyword>
<dbReference type="InterPro" id="IPR002071">
    <property type="entry name" value="Thermonucl_AS"/>
</dbReference>
<dbReference type="SMART" id="SM00318">
    <property type="entry name" value="SNc"/>
    <property type="match status" value="1"/>
</dbReference>
<dbReference type="GO" id="GO:0004519">
    <property type="term" value="F:endonuclease activity"/>
    <property type="evidence" value="ECO:0007669"/>
    <property type="project" value="UniProtKB-KW"/>
</dbReference>
<dbReference type="PROSITE" id="PS50830">
    <property type="entry name" value="TNASE_3"/>
    <property type="match status" value="1"/>
</dbReference>
<accession>A0A521AD12</accession>
<gene>
    <name evidence="7" type="ORF">SAMN06264849_10165</name>
</gene>
<dbReference type="EMBL" id="FXTI01000001">
    <property type="protein sequence ID" value="SMO32707.1"/>
    <property type="molecule type" value="Genomic_DNA"/>
</dbReference>
<name>A0A521AD12_9BACL</name>
<feature type="domain" description="TNase-like" evidence="6">
    <location>
        <begin position="40"/>
        <end position="173"/>
    </location>
</feature>
<dbReference type="PANTHER" id="PTHR12302">
    <property type="entry name" value="EBNA2 BINDING PROTEIN P100"/>
    <property type="match status" value="1"/>
</dbReference>
<feature type="signal peptide" evidence="5">
    <location>
        <begin position="1"/>
        <end position="18"/>
    </location>
</feature>
<feature type="chain" id="PRO_5038930964" evidence="5">
    <location>
        <begin position="19"/>
        <end position="237"/>
    </location>
</feature>
<dbReference type="RefSeq" id="WP_142503784.1">
    <property type="nucleotide sequence ID" value="NZ_FXTI01000001.1"/>
</dbReference>
<dbReference type="Pfam" id="PF00565">
    <property type="entry name" value="SNase"/>
    <property type="match status" value="1"/>
</dbReference>
<dbReference type="Proteomes" id="UP000315636">
    <property type="component" value="Unassembled WGS sequence"/>
</dbReference>
<keyword evidence="2 7" id="KW-0255">Endonuclease</keyword>
<keyword evidence="1" id="KW-0540">Nuclease</keyword>
<dbReference type="SUPFAM" id="SSF50199">
    <property type="entry name" value="Staphylococcal nuclease"/>
    <property type="match status" value="1"/>
</dbReference>
<dbReference type="PROSITE" id="PS01123">
    <property type="entry name" value="TNASE_1"/>
    <property type="match status" value="1"/>
</dbReference>
<dbReference type="InterPro" id="IPR016071">
    <property type="entry name" value="Staphylococal_nuclease_OB-fold"/>
</dbReference>
<evidence type="ECO:0000256" key="3">
    <source>
        <dbReference type="ARBA" id="ARBA00022801"/>
    </source>
</evidence>
<feature type="region of interest" description="Disordered" evidence="4">
    <location>
        <begin position="22"/>
        <end position="42"/>
    </location>
</feature>
<evidence type="ECO:0000259" key="6">
    <source>
        <dbReference type="PROSITE" id="PS50830"/>
    </source>
</evidence>
<reference evidence="7 8" key="1">
    <citation type="submission" date="2017-05" db="EMBL/GenBank/DDBJ databases">
        <authorList>
            <person name="Varghese N."/>
            <person name="Submissions S."/>
        </authorList>
    </citation>
    <scope>NUCLEOTIDE SEQUENCE [LARGE SCALE GENOMIC DNA]</scope>
    <source>
        <strain evidence="7 8">DSM 45474</strain>
    </source>
</reference>
<evidence type="ECO:0000256" key="1">
    <source>
        <dbReference type="ARBA" id="ARBA00022722"/>
    </source>
</evidence>
<evidence type="ECO:0000313" key="7">
    <source>
        <dbReference type="EMBL" id="SMO32707.1"/>
    </source>
</evidence>